<dbReference type="PRINTS" id="PR00070">
    <property type="entry name" value="DHFR"/>
</dbReference>
<evidence type="ECO:0000256" key="8">
    <source>
        <dbReference type="PIRNR" id="PIRNR000194"/>
    </source>
</evidence>
<dbReference type="PANTHER" id="PTHR48069">
    <property type="entry name" value="DIHYDROFOLATE REDUCTASE"/>
    <property type="match status" value="1"/>
</dbReference>
<dbReference type="InterPro" id="IPR001796">
    <property type="entry name" value="DHFR_dom"/>
</dbReference>
<evidence type="ECO:0000256" key="5">
    <source>
        <dbReference type="ARBA" id="ARBA00022857"/>
    </source>
</evidence>
<dbReference type="EC" id="1.5.1.3" evidence="3 8"/>
<protein>
    <recommendedName>
        <fullName evidence="3 8">Dihydrofolate reductase</fullName>
        <ecNumber evidence="3 8">1.5.1.3</ecNumber>
    </recommendedName>
</protein>
<sequence length="178" mass="19438">MSATGRVKDIHIALVAARGKNGVIGREGDLPWRLKSDLAWFKQITFGKPVIMGRKTWDSLPNKPLPGRANIVVTRQQGFVADGALVCHSLEDAIQTARQRAKETGIDEVSVIGGAQIYAEALPLADRLYLTEVDAAPDGEAVFPDIDEAAWTEKHREARAAGEADDHDFVLRVLERTA</sequence>
<keyword evidence="4 8" id="KW-0554">One-carbon metabolism</keyword>
<evidence type="ECO:0000256" key="7">
    <source>
        <dbReference type="ARBA" id="ARBA00025067"/>
    </source>
</evidence>
<dbReference type="CDD" id="cd00209">
    <property type="entry name" value="DHFR"/>
    <property type="match status" value="1"/>
</dbReference>
<dbReference type="GO" id="GO:0004146">
    <property type="term" value="F:dihydrofolate reductase activity"/>
    <property type="evidence" value="ECO:0007669"/>
    <property type="project" value="UniProtKB-EC"/>
</dbReference>
<comment type="catalytic activity">
    <reaction evidence="8">
        <text>(6S)-5,6,7,8-tetrahydrofolate + NADP(+) = 7,8-dihydrofolate + NADPH + H(+)</text>
        <dbReference type="Rhea" id="RHEA:15009"/>
        <dbReference type="ChEBI" id="CHEBI:15378"/>
        <dbReference type="ChEBI" id="CHEBI:57451"/>
        <dbReference type="ChEBI" id="CHEBI:57453"/>
        <dbReference type="ChEBI" id="CHEBI:57783"/>
        <dbReference type="ChEBI" id="CHEBI:58349"/>
        <dbReference type="EC" id="1.5.1.3"/>
    </reaction>
</comment>
<dbReference type="PIRSF" id="PIRSF000194">
    <property type="entry name" value="DHFR"/>
    <property type="match status" value="1"/>
</dbReference>
<evidence type="ECO:0000256" key="4">
    <source>
        <dbReference type="ARBA" id="ARBA00022563"/>
    </source>
</evidence>
<dbReference type="Pfam" id="PF00186">
    <property type="entry name" value="DHFR_1"/>
    <property type="match status" value="1"/>
</dbReference>
<dbReference type="InterPro" id="IPR024072">
    <property type="entry name" value="DHFR-like_dom_sf"/>
</dbReference>
<dbReference type="SUPFAM" id="SSF53597">
    <property type="entry name" value="Dihydrofolate reductase-like"/>
    <property type="match status" value="1"/>
</dbReference>
<evidence type="ECO:0000313" key="12">
    <source>
        <dbReference type="Proteomes" id="UP001310692"/>
    </source>
</evidence>
<dbReference type="RefSeq" id="WP_330196518.1">
    <property type="nucleotide sequence ID" value="NZ_JAZDRO010000004.1"/>
</dbReference>
<dbReference type="EMBL" id="JAZDRO010000004">
    <property type="protein sequence ID" value="MEE2566961.1"/>
    <property type="molecule type" value="Genomic_DNA"/>
</dbReference>
<dbReference type="PROSITE" id="PS51330">
    <property type="entry name" value="DHFR_2"/>
    <property type="match status" value="1"/>
</dbReference>
<evidence type="ECO:0000313" key="11">
    <source>
        <dbReference type="EMBL" id="MEE2566961.1"/>
    </source>
</evidence>
<dbReference type="Proteomes" id="UP001310692">
    <property type="component" value="Unassembled WGS sequence"/>
</dbReference>
<evidence type="ECO:0000259" key="10">
    <source>
        <dbReference type="PROSITE" id="PS51330"/>
    </source>
</evidence>
<comment type="pathway">
    <text evidence="1 8">Cofactor biosynthesis; tetrahydrofolate biosynthesis; 5,6,7,8-tetrahydrofolate from 7,8-dihydrofolate: step 1/1.</text>
</comment>
<proteinExistence type="inferred from homology"/>
<organism evidence="11 12">
    <name type="scientific">Hyphobacterium marinum</name>
    <dbReference type="NCBI Taxonomy" id="3116574"/>
    <lineage>
        <taxon>Bacteria</taxon>
        <taxon>Pseudomonadati</taxon>
        <taxon>Pseudomonadota</taxon>
        <taxon>Alphaproteobacteria</taxon>
        <taxon>Maricaulales</taxon>
        <taxon>Maricaulaceae</taxon>
        <taxon>Hyphobacterium</taxon>
    </lineage>
</organism>
<dbReference type="PROSITE" id="PS00075">
    <property type="entry name" value="DHFR_1"/>
    <property type="match status" value="1"/>
</dbReference>
<comment type="caution">
    <text evidence="11">The sequence shown here is derived from an EMBL/GenBank/DDBJ whole genome shotgun (WGS) entry which is preliminary data.</text>
</comment>
<evidence type="ECO:0000256" key="2">
    <source>
        <dbReference type="ARBA" id="ARBA00009539"/>
    </source>
</evidence>
<evidence type="ECO:0000256" key="1">
    <source>
        <dbReference type="ARBA" id="ARBA00004903"/>
    </source>
</evidence>
<gene>
    <name evidence="11" type="ORF">V0U35_09740</name>
</gene>
<dbReference type="Gene3D" id="3.40.430.10">
    <property type="entry name" value="Dihydrofolate Reductase, subunit A"/>
    <property type="match status" value="1"/>
</dbReference>
<keyword evidence="12" id="KW-1185">Reference proteome</keyword>
<evidence type="ECO:0000256" key="6">
    <source>
        <dbReference type="ARBA" id="ARBA00023002"/>
    </source>
</evidence>
<evidence type="ECO:0000256" key="3">
    <source>
        <dbReference type="ARBA" id="ARBA00012856"/>
    </source>
</evidence>
<keyword evidence="5 8" id="KW-0521">NADP</keyword>
<keyword evidence="6 8" id="KW-0560">Oxidoreductase</keyword>
<feature type="domain" description="DHFR" evidence="10">
    <location>
        <begin position="11"/>
        <end position="176"/>
    </location>
</feature>
<name>A0ABU7LZI2_9PROT</name>
<comment type="function">
    <text evidence="7 8">Key enzyme in folate metabolism. Catalyzes an essential reaction for de novo glycine and purine synthesis, and for DNA precursor synthesis.</text>
</comment>
<reference evidence="11 12" key="1">
    <citation type="submission" date="2024-01" db="EMBL/GenBank/DDBJ databases">
        <title>Hyphobacterium bacterium isolated from marine sediment.</title>
        <authorList>
            <person name="Zhao S."/>
        </authorList>
    </citation>
    <scope>NUCLEOTIDE SEQUENCE [LARGE SCALE GENOMIC DNA]</scope>
    <source>
        <strain evidence="11 12">Y60-23</strain>
    </source>
</reference>
<dbReference type="InterPro" id="IPR017925">
    <property type="entry name" value="DHFR_CS"/>
</dbReference>
<dbReference type="PANTHER" id="PTHR48069:SF3">
    <property type="entry name" value="DIHYDROFOLATE REDUCTASE"/>
    <property type="match status" value="1"/>
</dbReference>
<evidence type="ECO:0000256" key="9">
    <source>
        <dbReference type="RuleBase" id="RU004474"/>
    </source>
</evidence>
<accession>A0ABU7LZI2</accession>
<comment type="similarity">
    <text evidence="2 8 9">Belongs to the dihydrofolate reductase family.</text>
</comment>
<dbReference type="InterPro" id="IPR012259">
    <property type="entry name" value="DHFR"/>
</dbReference>